<dbReference type="GO" id="GO:0015940">
    <property type="term" value="P:pantothenate biosynthetic process"/>
    <property type="evidence" value="ECO:0007669"/>
    <property type="project" value="UniProtKB-UniPathway"/>
</dbReference>
<dbReference type="SUPFAM" id="SSF48179">
    <property type="entry name" value="6-phosphogluconate dehydrogenase C-terminal domain-like"/>
    <property type="match status" value="1"/>
</dbReference>
<dbReference type="Proteomes" id="UP000298347">
    <property type="component" value="Unassembled WGS sequence"/>
</dbReference>
<dbReference type="InterPro" id="IPR013332">
    <property type="entry name" value="KPR_N"/>
</dbReference>
<feature type="domain" description="Ketopantoate reductase C-terminal" evidence="13">
    <location>
        <begin position="181"/>
        <end position="320"/>
    </location>
</feature>
<dbReference type="GO" id="GO:0008677">
    <property type="term" value="F:2-dehydropantoate 2-reductase activity"/>
    <property type="evidence" value="ECO:0007669"/>
    <property type="project" value="UniProtKB-EC"/>
</dbReference>
<evidence type="ECO:0000256" key="5">
    <source>
        <dbReference type="ARBA" id="ARBA00019465"/>
    </source>
</evidence>
<dbReference type="PANTHER" id="PTHR43765">
    <property type="entry name" value="2-DEHYDROPANTOATE 2-REDUCTASE-RELATED"/>
    <property type="match status" value="1"/>
</dbReference>
<dbReference type="InterPro" id="IPR036291">
    <property type="entry name" value="NAD(P)-bd_dom_sf"/>
</dbReference>
<dbReference type="InterPro" id="IPR003710">
    <property type="entry name" value="ApbA"/>
</dbReference>
<evidence type="ECO:0000256" key="4">
    <source>
        <dbReference type="ARBA" id="ARBA00013014"/>
    </source>
</evidence>
<evidence type="ECO:0000256" key="3">
    <source>
        <dbReference type="ARBA" id="ARBA00007870"/>
    </source>
</evidence>
<evidence type="ECO:0000256" key="6">
    <source>
        <dbReference type="ARBA" id="ARBA00022655"/>
    </source>
</evidence>
<comment type="similarity">
    <text evidence="3 11">Belongs to the ketopantoate reductase family.</text>
</comment>
<evidence type="ECO:0000256" key="2">
    <source>
        <dbReference type="ARBA" id="ARBA00004994"/>
    </source>
</evidence>
<comment type="pathway">
    <text evidence="2 11">Cofactor biosynthesis; (R)-pantothenate biosynthesis; (R)-pantoate from 3-methyl-2-oxobutanoate: step 2/2.</text>
</comment>
<evidence type="ECO:0000256" key="1">
    <source>
        <dbReference type="ARBA" id="ARBA00002919"/>
    </source>
</evidence>
<dbReference type="PANTHER" id="PTHR43765:SF2">
    <property type="entry name" value="2-DEHYDROPANTOATE 2-REDUCTASE"/>
    <property type="match status" value="1"/>
</dbReference>
<dbReference type="Pfam" id="PF02558">
    <property type="entry name" value="ApbA"/>
    <property type="match status" value="1"/>
</dbReference>
<evidence type="ECO:0000313" key="14">
    <source>
        <dbReference type="EMBL" id="TGA98423.1"/>
    </source>
</evidence>
<comment type="catalytic activity">
    <reaction evidence="10 11">
        <text>(R)-pantoate + NADP(+) = 2-dehydropantoate + NADPH + H(+)</text>
        <dbReference type="Rhea" id="RHEA:16233"/>
        <dbReference type="ChEBI" id="CHEBI:11561"/>
        <dbReference type="ChEBI" id="CHEBI:15378"/>
        <dbReference type="ChEBI" id="CHEBI:15980"/>
        <dbReference type="ChEBI" id="CHEBI:57783"/>
        <dbReference type="ChEBI" id="CHEBI:58349"/>
        <dbReference type="EC" id="1.1.1.169"/>
    </reaction>
</comment>
<sequence length="344" mass="38642">MKQIPKIVIFGAGAIGGSMGAWIANQYDNIYFVARGENEKIFRKDGITTYQGIDSNNKKKQPIKVIGNIQEARDADVIVIGVKNFSLDAVAKEIKRSVGDKPIIIGIQNGLENQTILPKYFSKVIYCVVGYNAWVDQPGVIGYQKKGPLILGTENNKLAEDMKAISDIFNLGPETQITEHFQDAAHSKLVINLANSLTTLVGLNVVDIQSSKFPRFQKLFSRQLLEGIRIIRAANFKEHKIEGVPSWRQIWLLANFPRIITSKMFIANTKRFNISSMAQDVIQRNSQVSELESINGYILQMAKKYGVKAPVNQTIYQLCKESFSKPGFKPMDIDEVWEEVIKLT</sequence>
<dbReference type="AlphaFoldDB" id="A0A4Z0GQR9"/>
<name>A0A4Z0GQR9_9BACL</name>
<dbReference type="Gene3D" id="1.10.1040.10">
    <property type="entry name" value="N-(1-d-carboxylethyl)-l-norvaline Dehydrogenase, domain 2"/>
    <property type="match status" value="1"/>
</dbReference>
<evidence type="ECO:0000256" key="10">
    <source>
        <dbReference type="ARBA" id="ARBA00048793"/>
    </source>
</evidence>
<feature type="domain" description="Ketopantoate reductase N-terminal" evidence="12">
    <location>
        <begin position="7"/>
        <end position="153"/>
    </location>
</feature>
<evidence type="ECO:0000256" key="8">
    <source>
        <dbReference type="ARBA" id="ARBA00023002"/>
    </source>
</evidence>
<dbReference type="Gene3D" id="3.40.50.720">
    <property type="entry name" value="NAD(P)-binding Rossmann-like Domain"/>
    <property type="match status" value="1"/>
</dbReference>
<dbReference type="OrthoDB" id="9793586at2"/>
<dbReference type="EC" id="1.1.1.169" evidence="4 11"/>
<accession>A0A4Z0GQR9</accession>
<keyword evidence="8 11" id="KW-0560">Oxidoreductase</keyword>
<evidence type="ECO:0000256" key="11">
    <source>
        <dbReference type="RuleBase" id="RU362068"/>
    </source>
</evidence>
<dbReference type="Pfam" id="PF08546">
    <property type="entry name" value="ApbA_C"/>
    <property type="match status" value="1"/>
</dbReference>
<evidence type="ECO:0000256" key="9">
    <source>
        <dbReference type="ARBA" id="ARBA00032024"/>
    </source>
</evidence>
<evidence type="ECO:0000256" key="7">
    <source>
        <dbReference type="ARBA" id="ARBA00022857"/>
    </source>
</evidence>
<dbReference type="InterPro" id="IPR013328">
    <property type="entry name" value="6PGD_dom2"/>
</dbReference>
<reference evidence="14 15" key="1">
    <citation type="journal article" date="2015" name="Int. J. Syst. Evol. Microbiol.">
        <title>Sporolactobacillus shoreae sp. nov. and Sporolactobacillus spathodeae sp. nov., two spore-forming lactic acid bacteria isolated from tree barks in Thailand.</title>
        <authorList>
            <person name="Thamacharoensuk T."/>
            <person name="Kitahara M."/>
            <person name="Ohkuma M."/>
            <person name="Thongchul N."/>
            <person name="Tanasupawat S."/>
        </authorList>
    </citation>
    <scope>NUCLEOTIDE SEQUENCE [LARGE SCALE GENOMIC DNA]</scope>
    <source>
        <strain evidence="14 15">BK92</strain>
    </source>
</reference>
<dbReference type="InterPro" id="IPR013752">
    <property type="entry name" value="KPA_reductase"/>
</dbReference>
<comment type="caution">
    <text evidence="14">The sequence shown here is derived from an EMBL/GenBank/DDBJ whole genome shotgun (WGS) entry which is preliminary data.</text>
</comment>
<dbReference type="UniPathway" id="UPA00028">
    <property type="reaction ID" value="UER00004"/>
</dbReference>
<protein>
    <recommendedName>
        <fullName evidence="5 11">2-dehydropantoate 2-reductase</fullName>
        <ecNumber evidence="4 11">1.1.1.169</ecNumber>
    </recommendedName>
    <alternativeName>
        <fullName evidence="9 11">Ketopantoate reductase</fullName>
    </alternativeName>
</protein>
<organism evidence="14 15">
    <name type="scientific">Sporolactobacillus shoreae</name>
    <dbReference type="NCBI Taxonomy" id="1465501"/>
    <lineage>
        <taxon>Bacteria</taxon>
        <taxon>Bacillati</taxon>
        <taxon>Bacillota</taxon>
        <taxon>Bacilli</taxon>
        <taxon>Bacillales</taxon>
        <taxon>Sporolactobacillaceae</taxon>
        <taxon>Sporolactobacillus</taxon>
    </lineage>
</organism>
<comment type="function">
    <text evidence="1 11">Catalyzes the NADPH-dependent reduction of ketopantoate into pantoic acid.</text>
</comment>
<gene>
    <name evidence="14" type="ORF">E4665_07795</name>
</gene>
<evidence type="ECO:0000259" key="12">
    <source>
        <dbReference type="Pfam" id="PF02558"/>
    </source>
</evidence>
<dbReference type="InterPro" id="IPR050838">
    <property type="entry name" value="Ketopantoate_reductase"/>
</dbReference>
<evidence type="ECO:0000313" key="15">
    <source>
        <dbReference type="Proteomes" id="UP000298347"/>
    </source>
</evidence>
<keyword evidence="6 11" id="KW-0566">Pantothenate biosynthesis</keyword>
<keyword evidence="15" id="KW-1185">Reference proteome</keyword>
<dbReference type="SUPFAM" id="SSF51735">
    <property type="entry name" value="NAD(P)-binding Rossmann-fold domains"/>
    <property type="match status" value="1"/>
</dbReference>
<dbReference type="GO" id="GO:0005737">
    <property type="term" value="C:cytoplasm"/>
    <property type="evidence" value="ECO:0007669"/>
    <property type="project" value="TreeGrafter"/>
</dbReference>
<dbReference type="EMBL" id="SRJD01000007">
    <property type="protein sequence ID" value="TGA98423.1"/>
    <property type="molecule type" value="Genomic_DNA"/>
</dbReference>
<dbReference type="GO" id="GO:0050661">
    <property type="term" value="F:NADP binding"/>
    <property type="evidence" value="ECO:0007669"/>
    <property type="project" value="TreeGrafter"/>
</dbReference>
<dbReference type="NCBIfam" id="TIGR00745">
    <property type="entry name" value="apbA_panE"/>
    <property type="match status" value="1"/>
</dbReference>
<dbReference type="RefSeq" id="WP_135348234.1">
    <property type="nucleotide sequence ID" value="NZ_SRJD01000007.1"/>
</dbReference>
<dbReference type="InterPro" id="IPR008927">
    <property type="entry name" value="6-PGluconate_DH-like_C_sf"/>
</dbReference>
<evidence type="ECO:0000259" key="13">
    <source>
        <dbReference type="Pfam" id="PF08546"/>
    </source>
</evidence>
<keyword evidence="7 11" id="KW-0521">NADP</keyword>
<proteinExistence type="inferred from homology"/>